<dbReference type="InterPro" id="IPR036116">
    <property type="entry name" value="FN3_sf"/>
</dbReference>
<dbReference type="Proteomes" id="UP001202961">
    <property type="component" value="Unassembled WGS sequence"/>
</dbReference>
<evidence type="ECO:0000313" key="3">
    <source>
        <dbReference type="EMBL" id="MCM2374662.1"/>
    </source>
</evidence>
<feature type="domain" description="Fibronectin type-III" evidence="2">
    <location>
        <begin position="237"/>
        <end position="327"/>
    </location>
</feature>
<feature type="domain" description="Fibronectin type-III" evidence="2">
    <location>
        <begin position="145"/>
        <end position="232"/>
    </location>
</feature>
<proteinExistence type="predicted"/>
<keyword evidence="4" id="KW-1185">Reference proteome</keyword>
<dbReference type="SMART" id="SM00060">
    <property type="entry name" value="FN3"/>
    <property type="match status" value="2"/>
</dbReference>
<dbReference type="InterPro" id="IPR050964">
    <property type="entry name" value="Striated_Muscle_Regulatory"/>
</dbReference>
<dbReference type="PANTHER" id="PTHR13817:SF173">
    <property type="entry name" value="FRAZZLED"/>
    <property type="match status" value="1"/>
</dbReference>
<dbReference type="RefSeq" id="WP_250932664.1">
    <property type="nucleotide sequence ID" value="NZ_JAMQBK010000096.1"/>
</dbReference>
<dbReference type="Gene3D" id="2.60.40.10">
    <property type="entry name" value="Immunoglobulins"/>
    <property type="match status" value="2"/>
</dbReference>
<keyword evidence="1" id="KW-0677">Repeat</keyword>
<dbReference type="EMBL" id="JAMQBK010000096">
    <property type="protein sequence ID" value="MCM2374662.1"/>
    <property type="molecule type" value="Genomic_DNA"/>
</dbReference>
<accession>A0ABT0UCC5</accession>
<protein>
    <submittedName>
        <fullName evidence="3">Fibronectin type III domain-containing protein</fullName>
    </submittedName>
</protein>
<comment type="caution">
    <text evidence="3">The sequence shown here is derived from an EMBL/GenBank/DDBJ whole genome shotgun (WGS) entry which is preliminary data.</text>
</comment>
<dbReference type="InterPro" id="IPR003961">
    <property type="entry name" value="FN3_dom"/>
</dbReference>
<dbReference type="SUPFAM" id="SSF89260">
    <property type="entry name" value="Collagen-binding domain"/>
    <property type="match status" value="1"/>
</dbReference>
<dbReference type="SUPFAM" id="SSF49265">
    <property type="entry name" value="Fibronectin type III"/>
    <property type="match status" value="1"/>
</dbReference>
<dbReference type="Pfam" id="PF00041">
    <property type="entry name" value="fn3"/>
    <property type="match status" value="2"/>
</dbReference>
<reference evidence="3 4" key="1">
    <citation type="journal article" date="2022" name="Syst. Appl. Microbiol.">
        <title>Rhodopirellula aestuarii sp. nov., a novel member of the genus Rhodopirellula isolated from brackish sediments collected in the Tagus River estuary, Portugal.</title>
        <authorList>
            <person name="Vitorino I.R."/>
            <person name="Klimek D."/>
            <person name="Calusinska M."/>
            <person name="Lobo-da-Cunha A."/>
            <person name="Vasconcelos V."/>
            <person name="Lage O.M."/>
        </authorList>
    </citation>
    <scope>NUCLEOTIDE SEQUENCE [LARGE SCALE GENOMIC DNA]</scope>
    <source>
        <strain evidence="3 4">ICT_H3.1</strain>
    </source>
</reference>
<gene>
    <name evidence="3" type="ORF">NB063_28910</name>
</gene>
<dbReference type="Gene3D" id="2.60.120.380">
    <property type="match status" value="1"/>
</dbReference>
<dbReference type="PROSITE" id="PS50853">
    <property type="entry name" value="FN3"/>
    <property type="match status" value="2"/>
</dbReference>
<dbReference type="PANTHER" id="PTHR13817">
    <property type="entry name" value="TITIN"/>
    <property type="match status" value="1"/>
</dbReference>
<evidence type="ECO:0000256" key="1">
    <source>
        <dbReference type="ARBA" id="ARBA00022737"/>
    </source>
</evidence>
<evidence type="ECO:0000313" key="4">
    <source>
        <dbReference type="Proteomes" id="UP001202961"/>
    </source>
</evidence>
<sequence length="533" mass="59490">MTTSAKRRRLSNHITRKPQAQNLEDRRLMDADDSFGGAVFLGTDRDIETSGWVRRWSDPHDFRSFRITERSKVIIEANNLTNDVDIHLLAQDQSRLDSSTRSGTRNERIDAVLNAGTYVVDVDAESWSWARYGLSINIDPVASKPDATVVRATRVSTDWARLTWNNVAGEDSYSVWQYHNGRETRLGTLNANQTTFTARNLSPGSSYYFRVDATNEAGTSRSRWQYVRTQRERVDISPGISLEKISEGSVRVGWSNASFEDGYRVQRWGTRGWENVKSVGRDQTSTIVSGLQSGQTHYFRVEAFNGQGTDHTSWKSISLVTDWSQDSSVVNARNQLSSFSSWDANVYRQLRYIPLNNSQGSRSADAYARVIEQFKVEDRSHRTNISNRYTKGGYDNLDTRCNIFAGDVMRGMGANLPQKPNGDQMFQNANSMNLWLNSQSGRNAGWRAVDVTTQAGLAQVLAHVRAGRPALASLEASRPTAGGHIAVIRPDQPSTVRSVGDLRVAQAGDDNFANGTLTRGFGGTRGVQVFIHD</sequence>
<dbReference type="Gene3D" id="3.90.1720.10">
    <property type="entry name" value="endopeptidase domain like (from Nostoc punctiforme)"/>
    <property type="match status" value="1"/>
</dbReference>
<organism evidence="3 4">
    <name type="scientific">Aporhodopirellula aestuarii</name>
    <dbReference type="NCBI Taxonomy" id="2950107"/>
    <lineage>
        <taxon>Bacteria</taxon>
        <taxon>Pseudomonadati</taxon>
        <taxon>Planctomycetota</taxon>
        <taxon>Planctomycetia</taxon>
        <taxon>Pirellulales</taxon>
        <taxon>Pirellulaceae</taxon>
        <taxon>Aporhodopirellula</taxon>
    </lineage>
</organism>
<evidence type="ECO:0000259" key="2">
    <source>
        <dbReference type="PROSITE" id="PS50853"/>
    </source>
</evidence>
<dbReference type="CDD" id="cd00063">
    <property type="entry name" value="FN3"/>
    <property type="match status" value="2"/>
</dbReference>
<dbReference type="InterPro" id="IPR013783">
    <property type="entry name" value="Ig-like_fold"/>
</dbReference>
<name>A0ABT0UCC5_9BACT</name>